<evidence type="ECO:0000259" key="4">
    <source>
        <dbReference type="PROSITE" id="PS50949"/>
    </source>
</evidence>
<dbReference type="InterPro" id="IPR000524">
    <property type="entry name" value="Tscrpt_reg_HTH_GntR"/>
</dbReference>
<dbReference type="PANTHER" id="PTHR43537:SF24">
    <property type="entry name" value="GLUCONATE OPERON TRANSCRIPTIONAL REPRESSOR"/>
    <property type="match status" value="1"/>
</dbReference>
<dbReference type="PANTHER" id="PTHR43537">
    <property type="entry name" value="TRANSCRIPTIONAL REGULATOR, GNTR FAMILY"/>
    <property type="match status" value="1"/>
</dbReference>
<proteinExistence type="predicted"/>
<reference evidence="6" key="1">
    <citation type="submission" date="2023-07" db="EMBL/GenBank/DDBJ databases">
        <title>30 novel species of actinomycetes from the DSMZ collection.</title>
        <authorList>
            <person name="Nouioui I."/>
        </authorList>
    </citation>
    <scope>NUCLEOTIDE SEQUENCE [LARGE SCALE GENOMIC DNA]</scope>
    <source>
        <strain evidence="6">DSM 42041</strain>
    </source>
</reference>
<dbReference type="PRINTS" id="PR00035">
    <property type="entry name" value="HTHGNTR"/>
</dbReference>
<dbReference type="CDD" id="cd07377">
    <property type="entry name" value="WHTH_GntR"/>
    <property type="match status" value="1"/>
</dbReference>
<sequence>MSSQSTSLTVAAVLRERITSGAVAPGGSLPKRADLAAEFGVSGSVIRQALTTLEDEGLVTLGRGAPATVNEPPPPAPAPQTAGVLLPDRIRAAFEAEHVTIDSFSLTAETLHEALAVAYLGVRSGALTPRSIALRVMVPAIDTRLALPSLIDDPGDTRPLERLRGIMNTCHDTLAMGLNSLHLRGHVPEVALEFRSVPLTPMHKLYLLNGTESLIGYYEVVPETVLLEGGEARIYDVLGIDSLLFRSSSGPDSRDAQDAAFVVSSQRWFDSLWNSIARPIESG</sequence>
<keyword evidence="3" id="KW-0804">Transcription</keyword>
<evidence type="ECO:0000256" key="1">
    <source>
        <dbReference type="ARBA" id="ARBA00023015"/>
    </source>
</evidence>
<accession>A0ABU2NRF5</accession>
<dbReference type="SMART" id="SM00345">
    <property type="entry name" value="HTH_GNTR"/>
    <property type="match status" value="1"/>
</dbReference>
<organism evidence="5 6">
    <name type="scientific">Streptomyces hazeniae</name>
    <dbReference type="NCBI Taxonomy" id="3075538"/>
    <lineage>
        <taxon>Bacteria</taxon>
        <taxon>Bacillati</taxon>
        <taxon>Actinomycetota</taxon>
        <taxon>Actinomycetes</taxon>
        <taxon>Kitasatosporales</taxon>
        <taxon>Streptomycetaceae</taxon>
        <taxon>Streptomyces</taxon>
    </lineage>
</organism>
<dbReference type="EMBL" id="JAVREQ010000004">
    <property type="protein sequence ID" value="MDT0378587.1"/>
    <property type="molecule type" value="Genomic_DNA"/>
</dbReference>
<dbReference type="InterPro" id="IPR036388">
    <property type="entry name" value="WH-like_DNA-bd_sf"/>
</dbReference>
<protein>
    <submittedName>
        <fullName evidence="5">GntR family transcriptional regulator</fullName>
    </submittedName>
</protein>
<dbReference type="RefSeq" id="WP_311672452.1">
    <property type="nucleotide sequence ID" value="NZ_JAVREQ010000004.1"/>
</dbReference>
<keyword evidence="6" id="KW-1185">Reference proteome</keyword>
<evidence type="ECO:0000313" key="5">
    <source>
        <dbReference type="EMBL" id="MDT0378587.1"/>
    </source>
</evidence>
<dbReference type="InterPro" id="IPR036390">
    <property type="entry name" value="WH_DNA-bd_sf"/>
</dbReference>
<feature type="domain" description="HTH gntR-type" evidence="4">
    <location>
        <begin position="4"/>
        <end position="72"/>
    </location>
</feature>
<comment type="caution">
    <text evidence="5">The sequence shown here is derived from an EMBL/GenBank/DDBJ whole genome shotgun (WGS) entry which is preliminary data.</text>
</comment>
<evidence type="ECO:0000313" key="6">
    <source>
        <dbReference type="Proteomes" id="UP001183414"/>
    </source>
</evidence>
<dbReference type="SUPFAM" id="SSF46785">
    <property type="entry name" value="Winged helix' DNA-binding domain"/>
    <property type="match status" value="1"/>
</dbReference>
<evidence type="ECO:0000256" key="3">
    <source>
        <dbReference type="ARBA" id="ARBA00023163"/>
    </source>
</evidence>
<dbReference type="PROSITE" id="PS50949">
    <property type="entry name" value="HTH_GNTR"/>
    <property type="match status" value="1"/>
</dbReference>
<name>A0ABU2NRF5_9ACTN</name>
<keyword evidence="2" id="KW-0238">DNA-binding</keyword>
<dbReference type="Proteomes" id="UP001183414">
    <property type="component" value="Unassembled WGS sequence"/>
</dbReference>
<gene>
    <name evidence="5" type="ORF">RM572_07315</name>
</gene>
<keyword evidence="1" id="KW-0805">Transcription regulation</keyword>
<dbReference type="Gene3D" id="1.10.10.10">
    <property type="entry name" value="Winged helix-like DNA-binding domain superfamily/Winged helix DNA-binding domain"/>
    <property type="match status" value="1"/>
</dbReference>
<dbReference type="Pfam" id="PF00392">
    <property type="entry name" value="GntR"/>
    <property type="match status" value="1"/>
</dbReference>
<evidence type="ECO:0000256" key="2">
    <source>
        <dbReference type="ARBA" id="ARBA00023125"/>
    </source>
</evidence>